<proteinExistence type="predicted"/>
<name>A0A1D9QMR8_SCLS1</name>
<dbReference type="Gene3D" id="4.10.240.10">
    <property type="entry name" value="Zn(2)-C6 fungal-type DNA-binding domain"/>
    <property type="match status" value="1"/>
</dbReference>
<dbReference type="SUPFAM" id="SSF57701">
    <property type="entry name" value="Zn2/Cys6 DNA-binding domain"/>
    <property type="match status" value="1"/>
</dbReference>
<evidence type="ECO:0000256" key="7">
    <source>
        <dbReference type="SAM" id="MobiDB-lite"/>
    </source>
</evidence>
<dbReference type="CDD" id="cd00067">
    <property type="entry name" value="GAL4"/>
    <property type="match status" value="1"/>
</dbReference>
<dbReference type="SMART" id="SM00066">
    <property type="entry name" value="GAL4"/>
    <property type="match status" value="1"/>
</dbReference>
<dbReference type="GO" id="GO:0003677">
    <property type="term" value="F:DNA binding"/>
    <property type="evidence" value="ECO:0007669"/>
    <property type="project" value="UniProtKB-KW"/>
</dbReference>
<keyword evidence="5" id="KW-0804">Transcription</keyword>
<keyword evidence="4" id="KW-0238">DNA-binding</keyword>
<dbReference type="InterPro" id="IPR036864">
    <property type="entry name" value="Zn2-C6_fun-type_DNA-bd_sf"/>
</dbReference>
<keyword evidence="1" id="KW-0479">Metal-binding</keyword>
<evidence type="ECO:0000259" key="8">
    <source>
        <dbReference type="PROSITE" id="PS50048"/>
    </source>
</evidence>
<dbReference type="OrthoDB" id="2593732at2759"/>
<feature type="region of interest" description="Disordered" evidence="7">
    <location>
        <begin position="1"/>
        <end position="20"/>
    </location>
</feature>
<gene>
    <name evidence="9" type="ORF">sscle_16g110180</name>
</gene>
<feature type="domain" description="Zn(2)-C6 fungal-type" evidence="8">
    <location>
        <begin position="37"/>
        <end position="65"/>
    </location>
</feature>
<evidence type="ECO:0000256" key="5">
    <source>
        <dbReference type="ARBA" id="ARBA00023163"/>
    </source>
</evidence>
<dbReference type="InterPro" id="IPR052360">
    <property type="entry name" value="Transcr_Regulatory_Proteins"/>
</dbReference>
<dbReference type="PANTHER" id="PTHR36206:SF12">
    <property type="entry name" value="ASPERCRYPTIN BIOSYNTHESIS CLUSTER-SPECIFIC TRANSCRIPTION REGULATOR ATNN-RELATED"/>
    <property type="match status" value="1"/>
</dbReference>
<dbReference type="GO" id="GO:0008270">
    <property type="term" value="F:zinc ion binding"/>
    <property type="evidence" value="ECO:0007669"/>
    <property type="project" value="InterPro"/>
</dbReference>
<dbReference type="AlphaFoldDB" id="A0A1D9QMR8"/>
<evidence type="ECO:0000256" key="6">
    <source>
        <dbReference type="ARBA" id="ARBA00023242"/>
    </source>
</evidence>
<protein>
    <recommendedName>
        <fullName evidence="8">Zn(2)-C6 fungal-type domain-containing protein</fullName>
    </recommendedName>
</protein>
<dbReference type="InterPro" id="IPR001138">
    <property type="entry name" value="Zn2Cys6_DnaBD"/>
</dbReference>
<accession>A0A1D9QMR8</accession>
<evidence type="ECO:0000313" key="10">
    <source>
        <dbReference type="Proteomes" id="UP000177798"/>
    </source>
</evidence>
<dbReference type="VEuPathDB" id="FungiDB:sscle_16g110180"/>
<keyword evidence="2" id="KW-0862">Zinc</keyword>
<evidence type="ECO:0000256" key="4">
    <source>
        <dbReference type="ARBA" id="ARBA00023125"/>
    </source>
</evidence>
<organism evidence="9 10">
    <name type="scientific">Sclerotinia sclerotiorum (strain ATCC 18683 / 1980 / Ss-1)</name>
    <name type="common">White mold</name>
    <name type="synonym">Whetzelinia sclerotiorum</name>
    <dbReference type="NCBI Taxonomy" id="665079"/>
    <lineage>
        <taxon>Eukaryota</taxon>
        <taxon>Fungi</taxon>
        <taxon>Dikarya</taxon>
        <taxon>Ascomycota</taxon>
        <taxon>Pezizomycotina</taxon>
        <taxon>Leotiomycetes</taxon>
        <taxon>Helotiales</taxon>
        <taxon>Sclerotiniaceae</taxon>
        <taxon>Sclerotinia</taxon>
    </lineage>
</organism>
<evidence type="ECO:0000313" key="9">
    <source>
        <dbReference type="EMBL" id="APA16248.1"/>
    </source>
</evidence>
<evidence type="ECO:0000256" key="2">
    <source>
        <dbReference type="ARBA" id="ARBA00022833"/>
    </source>
</evidence>
<evidence type="ECO:0000256" key="1">
    <source>
        <dbReference type="ARBA" id="ARBA00022723"/>
    </source>
</evidence>
<dbReference type="Proteomes" id="UP000177798">
    <property type="component" value="Chromosome 16"/>
</dbReference>
<dbReference type="GO" id="GO:0000981">
    <property type="term" value="F:DNA-binding transcription factor activity, RNA polymerase II-specific"/>
    <property type="evidence" value="ECO:0007669"/>
    <property type="project" value="InterPro"/>
</dbReference>
<dbReference type="PROSITE" id="PS00463">
    <property type="entry name" value="ZN2_CY6_FUNGAL_1"/>
    <property type="match status" value="1"/>
</dbReference>
<keyword evidence="3" id="KW-0805">Transcription regulation</keyword>
<dbReference type="EMBL" id="CP017829">
    <property type="protein sequence ID" value="APA16248.1"/>
    <property type="molecule type" value="Genomic_DNA"/>
</dbReference>
<dbReference type="PROSITE" id="PS50048">
    <property type="entry name" value="ZN2_CY6_FUNGAL_2"/>
    <property type="match status" value="1"/>
</dbReference>
<dbReference type="PANTHER" id="PTHR36206">
    <property type="entry name" value="ASPERCRYPTIN BIOSYNTHESIS CLUSTER-SPECIFIC TRANSCRIPTION REGULATOR ATNN-RELATED"/>
    <property type="match status" value="1"/>
</dbReference>
<dbReference type="Pfam" id="PF00172">
    <property type="entry name" value="Zn_clus"/>
    <property type="match status" value="1"/>
</dbReference>
<keyword evidence="6" id="KW-0539">Nucleus</keyword>
<dbReference type="Pfam" id="PF11951">
    <property type="entry name" value="Fungal_trans_2"/>
    <property type="match status" value="1"/>
</dbReference>
<reference evidence="10" key="1">
    <citation type="journal article" date="2017" name="Genome Biol. Evol.">
        <title>The complete genome sequence of the phytopathogenic fungus Sclerotinia sclerotiorum reveals insights into the genome architecture of broad host range pathogens.</title>
        <authorList>
            <person name="Derbyshire M."/>
            <person name="Denton-Giles M."/>
            <person name="Hegedus D."/>
            <person name="Seifbarghy S."/>
            <person name="Rollins J."/>
            <person name="van Kan J."/>
            <person name="Seidl M.F."/>
            <person name="Faino L."/>
            <person name="Mbengue M."/>
            <person name="Navaud O."/>
            <person name="Raffaele S."/>
            <person name="Hammond-Kosack K."/>
            <person name="Heard S."/>
            <person name="Oliver R."/>
        </authorList>
    </citation>
    <scope>NUCLEOTIDE SEQUENCE [LARGE SCALE GENOMIC DNA]</scope>
    <source>
        <strain evidence="10">ATCC 18683 / 1980 / Ss-1</strain>
    </source>
</reference>
<sequence length="506" mass="56475">MSNYSSSSGPGTAKSSKGAKLKSPHRYRICGTPVRTGCRTCKIRRVKCGEEKPFCKRCTSTGRRCDGYEIITDPKKRNSTKKQNSIIELSTVVQSNALQDSLEPIILDFFRAYTVAEFAGDFSTEFWERRIFQAATVEPSIRHCILALGAIHKNYIETYQQAQPAETPTPTQAFAFRQYTKAIRILRESIVRKPHLLEVTLISCILFICFDCLIGDQAAGLVHLKSGLKILDDINAINAPSSIAAQCARDYSPLLLVLGGQIAAFINPKAGVDRGAFWAAMKRAGCSTSSFNPFQSLEEARYSLRTLGADILYARHTNWKYVTEEMVISGFGPMAQSHYEALENWSNRLNAFIEKTSEIPKITSPFAKRPIRIRGVSILKAHHLLFSMNAAESHTPASKFKEMLDLSEEIISEDKAYWNYRSMPRFMADTGLIVPLVYTAVRSKDIEHKKRAIEILAQVPGREGLWDTQCAIDIIEGEFAGVGGSPDKWCPSITFIFMAILVIISS</sequence>
<feature type="compositionally biased region" description="Low complexity" evidence="7">
    <location>
        <begin position="1"/>
        <end position="16"/>
    </location>
</feature>
<dbReference type="InterPro" id="IPR021858">
    <property type="entry name" value="Fun_TF"/>
</dbReference>
<evidence type="ECO:0000256" key="3">
    <source>
        <dbReference type="ARBA" id="ARBA00023015"/>
    </source>
</evidence>